<dbReference type="PANTHER" id="PTHR33223:SF10">
    <property type="entry name" value="AMINOTRANSFERASE-LIKE PLANT MOBILE DOMAIN-CONTAINING PROTEIN"/>
    <property type="match status" value="1"/>
</dbReference>
<keyword evidence="3" id="KW-1185">Reference proteome</keyword>
<gene>
    <name evidence="4" type="primary">LOC111025548</name>
</gene>
<feature type="compositionally biased region" description="Basic and acidic residues" evidence="1">
    <location>
        <begin position="285"/>
        <end position="301"/>
    </location>
</feature>
<organism evidence="3 4">
    <name type="scientific">Momordica charantia</name>
    <name type="common">Bitter gourd</name>
    <name type="synonym">Balsam pear</name>
    <dbReference type="NCBI Taxonomy" id="3673"/>
    <lineage>
        <taxon>Eukaryota</taxon>
        <taxon>Viridiplantae</taxon>
        <taxon>Streptophyta</taxon>
        <taxon>Embryophyta</taxon>
        <taxon>Tracheophyta</taxon>
        <taxon>Spermatophyta</taxon>
        <taxon>Magnoliopsida</taxon>
        <taxon>eudicotyledons</taxon>
        <taxon>Gunneridae</taxon>
        <taxon>Pentapetalae</taxon>
        <taxon>rosids</taxon>
        <taxon>fabids</taxon>
        <taxon>Cucurbitales</taxon>
        <taxon>Cucurbitaceae</taxon>
        <taxon>Momordiceae</taxon>
        <taxon>Momordica</taxon>
    </lineage>
</organism>
<feature type="compositionally biased region" description="Basic and acidic residues" evidence="1">
    <location>
        <begin position="53"/>
        <end position="73"/>
    </location>
</feature>
<evidence type="ECO:0000313" key="4">
    <source>
        <dbReference type="RefSeq" id="XP_022159109.1"/>
    </source>
</evidence>
<dbReference type="OrthoDB" id="1752139at2759"/>
<dbReference type="RefSeq" id="XP_022159109.1">
    <property type="nucleotide sequence ID" value="XM_022303417.1"/>
</dbReference>
<dbReference type="GeneID" id="111025548"/>
<feature type="compositionally biased region" description="Basic and acidic residues" evidence="1">
    <location>
        <begin position="10"/>
        <end position="22"/>
    </location>
</feature>
<dbReference type="InterPro" id="IPR005162">
    <property type="entry name" value="Retrotrans_gag_dom"/>
</dbReference>
<evidence type="ECO:0000313" key="3">
    <source>
        <dbReference type="Proteomes" id="UP000504603"/>
    </source>
</evidence>
<dbReference type="AlphaFoldDB" id="A0A6J1E1E7"/>
<accession>A0A6J1E1E7</accession>
<name>A0A6J1E1E7_MOMCH</name>
<evidence type="ECO:0000259" key="2">
    <source>
        <dbReference type="Pfam" id="PF03732"/>
    </source>
</evidence>
<dbReference type="Proteomes" id="UP000504603">
    <property type="component" value="Unplaced"/>
</dbReference>
<feature type="region of interest" description="Disordered" evidence="1">
    <location>
        <begin position="260"/>
        <end position="301"/>
    </location>
</feature>
<feature type="compositionally biased region" description="Basic and acidic residues" evidence="1">
    <location>
        <begin position="260"/>
        <end position="279"/>
    </location>
</feature>
<dbReference type="KEGG" id="mcha:111025548"/>
<dbReference type="Pfam" id="PF03732">
    <property type="entry name" value="Retrotrans_gag"/>
    <property type="match status" value="1"/>
</dbReference>
<dbReference type="PANTHER" id="PTHR33223">
    <property type="entry name" value="CCHC-TYPE DOMAIN-CONTAINING PROTEIN"/>
    <property type="match status" value="1"/>
</dbReference>
<proteinExistence type="predicted"/>
<reference evidence="4" key="1">
    <citation type="submission" date="2025-08" db="UniProtKB">
        <authorList>
            <consortium name="RefSeq"/>
        </authorList>
    </citation>
    <scope>IDENTIFICATION</scope>
    <source>
        <strain evidence="4">OHB3-1</strain>
    </source>
</reference>
<evidence type="ECO:0000256" key="1">
    <source>
        <dbReference type="SAM" id="MobiDB-lite"/>
    </source>
</evidence>
<feature type="domain" description="Retrotransposon gag" evidence="2">
    <location>
        <begin position="136"/>
        <end position="226"/>
    </location>
</feature>
<protein>
    <submittedName>
        <fullName evidence="4">Uncharacterized protein LOC111025548</fullName>
    </submittedName>
</protein>
<feature type="region of interest" description="Disordered" evidence="1">
    <location>
        <begin position="1"/>
        <end position="73"/>
    </location>
</feature>
<sequence>MSSTEGPSLVERRRTRIFDSQKIKKQHKSLAPNGSKNDHDNRNSEPISLNKGKPIDRPESSEKRHNQKEKGFDLEELLGQADSPFTEEIMREKVPPKFKLPTVKPFDGMTEPVDHLDAYREWMDIYGVSDAIRCRVFSTTLNGSARIWFRQLKRGSISSFKSLARAFMTQFVGGRCRSRPVAYLLTIKQRTAESLHDYVARFNEEKLQLEGLTDAVSLLAFMSGVRDEHLSFSFEKRTPSTFSEALSRAQRYMSASEFCYSKREPDGKRTDQKRERSGDKPQGSRWEKRDRGSQKDPPRKF</sequence>